<evidence type="ECO:0000313" key="2">
    <source>
        <dbReference type="Proteomes" id="UP001254709"/>
    </source>
</evidence>
<sequence>MATSHFTQNLHLTVPRGFGILPQSLLQGEKISCSFSPFSGLDPLGLLGRHVQVQHEQEYSVQVLCYGAVVVAFQAGAPGYGIESQLLLRPDDGSDDEYVPVSALTVLAVFS</sequence>
<proteinExistence type="predicted"/>
<dbReference type="EMBL" id="JASJMZ010000061">
    <property type="protein sequence ID" value="MDT3244005.1"/>
    <property type="molecule type" value="Genomic_DNA"/>
</dbReference>
<dbReference type="AlphaFoldDB" id="A0AB35R7P5"/>
<protein>
    <submittedName>
        <fullName evidence="1">Uncharacterized protein</fullName>
    </submittedName>
</protein>
<organism evidence="1 2">
    <name type="scientific">Pseudomonas amygdali pv. morsprunorum</name>
    <dbReference type="NCBI Taxonomy" id="129138"/>
    <lineage>
        <taxon>Bacteria</taxon>
        <taxon>Pseudomonadati</taxon>
        <taxon>Pseudomonadota</taxon>
        <taxon>Gammaproteobacteria</taxon>
        <taxon>Pseudomonadales</taxon>
        <taxon>Pseudomonadaceae</taxon>
        <taxon>Pseudomonas</taxon>
        <taxon>Pseudomonas amygdali</taxon>
    </lineage>
</organism>
<evidence type="ECO:0000313" key="1">
    <source>
        <dbReference type="EMBL" id="MDT3244005.1"/>
    </source>
</evidence>
<reference evidence="1" key="1">
    <citation type="submission" date="2023-05" db="EMBL/GenBank/DDBJ databases">
        <title>Development of a Genome-informed protocol for detection of Pseudomonas amygdali pv. morsprunorum using LAMP and PCR.</title>
        <authorList>
            <person name="Diaz D."/>
            <person name="Zamorano A."/>
            <person name="Garcia H."/>
            <person name="Ramos C."/>
            <person name="Cui W."/>
            <person name="Carreras C."/>
            <person name="Beltran M.F."/>
            <person name="Sagredo B."/>
            <person name="Pinto M."/>
            <person name="Fiore N."/>
        </authorList>
    </citation>
    <scope>NUCLEOTIDE SEQUENCE</scope>
    <source>
        <strain evidence="1">S2_Pam</strain>
    </source>
</reference>
<dbReference type="Proteomes" id="UP001254709">
    <property type="component" value="Unassembled WGS sequence"/>
</dbReference>
<dbReference type="RefSeq" id="WP_158662086.1">
    <property type="nucleotide sequence ID" value="NZ_JASJMZ010000061.1"/>
</dbReference>
<comment type="caution">
    <text evidence="1">The sequence shown here is derived from an EMBL/GenBank/DDBJ whole genome shotgun (WGS) entry which is preliminary data.</text>
</comment>
<gene>
    <name evidence="1" type="ORF">QNL30_25885</name>
</gene>
<accession>A0AB35R7P5</accession>
<name>A0AB35R7P5_PSEA0</name>